<dbReference type="EMBL" id="AHTH01000005">
    <property type="protein sequence ID" value="EHR42206.1"/>
    <property type="molecule type" value="Genomic_DNA"/>
</dbReference>
<dbReference type="Proteomes" id="UP000012046">
    <property type="component" value="Unassembled WGS sequence"/>
</dbReference>
<dbReference type="STRING" id="1129374.AJE_02986"/>
<dbReference type="AlphaFoldDB" id="H3ZB92"/>
<keyword evidence="3" id="KW-1185">Reference proteome</keyword>
<dbReference type="Pfam" id="PF04230">
    <property type="entry name" value="PS_pyruv_trans"/>
    <property type="match status" value="1"/>
</dbReference>
<evidence type="ECO:0000313" key="3">
    <source>
        <dbReference type="Proteomes" id="UP000012046"/>
    </source>
</evidence>
<dbReference type="GO" id="GO:0016740">
    <property type="term" value="F:transferase activity"/>
    <property type="evidence" value="ECO:0007669"/>
    <property type="project" value="UniProtKB-KW"/>
</dbReference>
<dbReference type="InterPro" id="IPR007345">
    <property type="entry name" value="Polysacch_pyruvyl_Trfase"/>
</dbReference>
<keyword evidence="2" id="KW-0808">Transferase</keyword>
<sequence length="337" mass="38264">MKKLNIVVIGYYGKLNAGDDILMQAISYLFKEHNLMFTSWFPGLSLLNASDLILVGGGSIWPGNYFFQLGDSLIKKLKTPYMIIGVSTKNANQSILSKNKRLIEKAELFLVRDDASKYVLGDLEKIMTGTDLFWTMPYEIDRTNIDETFSIGVNFRLWNNNTSDYKNLTEVVNSAGDVIPFPMYFGSQIHESSATMSDFELLKELGFENVFPCFSAKALERCHVMVAMRFHSVLMSVRAGIPTIGFDYHPKVKAFYEENGLMNFCINLGDAEGLKRLIYEIKSNYESASKDFRLVSEKLKIKGEHTKSIIDIKLANISKKKISFKSKLKEKIINLLV</sequence>
<name>H3ZB92_9ALTE</name>
<reference evidence="2 3" key="1">
    <citation type="journal article" date="2012" name="J. Bacteriol.">
        <title>Genome Sequence of Extracellular-Protease-Producing Alishewanella jeotgali Isolated from Traditional Korean Fermented Seafood.</title>
        <authorList>
            <person name="Jung J."/>
            <person name="Chun J."/>
            <person name="Park W."/>
        </authorList>
    </citation>
    <scope>NUCLEOTIDE SEQUENCE [LARGE SCALE GENOMIC DNA]</scope>
    <source>
        <strain evidence="2 3">KCTC 22429</strain>
    </source>
</reference>
<evidence type="ECO:0000313" key="2">
    <source>
        <dbReference type="EMBL" id="EHR42206.1"/>
    </source>
</evidence>
<dbReference type="RefSeq" id="WP_008949611.1">
    <property type="nucleotide sequence ID" value="NZ_AHTH01000005.1"/>
</dbReference>
<comment type="caution">
    <text evidence="2">The sequence shown here is derived from an EMBL/GenBank/DDBJ whole genome shotgun (WGS) entry which is preliminary data.</text>
</comment>
<feature type="domain" description="Polysaccharide pyruvyl transferase" evidence="1">
    <location>
        <begin position="16"/>
        <end position="154"/>
    </location>
</feature>
<organism evidence="2 3">
    <name type="scientific">Alishewanella jeotgali KCTC 22429</name>
    <dbReference type="NCBI Taxonomy" id="1129374"/>
    <lineage>
        <taxon>Bacteria</taxon>
        <taxon>Pseudomonadati</taxon>
        <taxon>Pseudomonadota</taxon>
        <taxon>Gammaproteobacteria</taxon>
        <taxon>Alteromonadales</taxon>
        <taxon>Alteromonadaceae</taxon>
        <taxon>Alishewanella</taxon>
    </lineage>
</organism>
<accession>H3ZB92</accession>
<gene>
    <name evidence="2" type="ORF">AJE_02986</name>
</gene>
<protein>
    <submittedName>
        <fullName evidence="2">Polysaccharide pyruvyl transferase</fullName>
    </submittedName>
</protein>
<dbReference type="PATRIC" id="fig|1129374.4.peg.603"/>
<proteinExistence type="predicted"/>
<dbReference type="PANTHER" id="PTHR36836:SF1">
    <property type="entry name" value="COLANIC ACID BIOSYNTHESIS PROTEIN WCAK"/>
    <property type="match status" value="1"/>
</dbReference>
<evidence type="ECO:0000259" key="1">
    <source>
        <dbReference type="Pfam" id="PF04230"/>
    </source>
</evidence>
<dbReference type="PANTHER" id="PTHR36836">
    <property type="entry name" value="COLANIC ACID BIOSYNTHESIS PROTEIN WCAK"/>
    <property type="match status" value="1"/>
</dbReference>
<dbReference type="eggNOG" id="COG2327">
    <property type="taxonomic scope" value="Bacteria"/>
</dbReference>